<feature type="domain" description="Helix-hairpin-helix DNA-binding motif class 1" evidence="2">
    <location>
        <begin position="41"/>
        <end position="60"/>
    </location>
</feature>
<dbReference type="Gene3D" id="1.10.10.10">
    <property type="entry name" value="Winged helix-like DNA-binding domain superfamily/Winged helix DNA-binding domain"/>
    <property type="match status" value="1"/>
</dbReference>
<evidence type="ECO:0000313" key="4">
    <source>
        <dbReference type="Proteomes" id="UP001242368"/>
    </source>
</evidence>
<dbReference type="InterPro" id="IPR003583">
    <property type="entry name" value="Hlx-hairpin-Hlx_DNA-bd_motif"/>
</dbReference>
<organism evidence="3 4">
    <name type="scientific">Paenimyroides ceti</name>
    <dbReference type="NCBI Taxonomy" id="395087"/>
    <lineage>
        <taxon>Bacteria</taxon>
        <taxon>Pseudomonadati</taxon>
        <taxon>Bacteroidota</taxon>
        <taxon>Flavobacteriia</taxon>
        <taxon>Flavobacteriales</taxon>
        <taxon>Flavobacteriaceae</taxon>
        <taxon>Paenimyroides</taxon>
    </lineage>
</organism>
<evidence type="ECO:0000313" key="3">
    <source>
        <dbReference type="EMBL" id="MDN3708718.1"/>
    </source>
</evidence>
<dbReference type="InterPro" id="IPR003488">
    <property type="entry name" value="DprA"/>
</dbReference>
<keyword evidence="4" id="KW-1185">Reference proteome</keyword>
<name>A0ABT8CW21_9FLAO</name>
<evidence type="ECO:0000256" key="1">
    <source>
        <dbReference type="ARBA" id="ARBA00006525"/>
    </source>
</evidence>
<dbReference type="InterPro" id="IPR057666">
    <property type="entry name" value="DrpA_SLOG"/>
</dbReference>
<proteinExistence type="inferred from homology"/>
<dbReference type="Gene3D" id="3.40.50.450">
    <property type="match status" value="1"/>
</dbReference>
<dbReference type="RefSeq" id="WP_290364570.1">
    <property type="nucleotide sequence ID" value="NZ_JAUFQU010000001.1"/>
</dbReference>
<evidence type="ECO:0000259" key="2">
    <source>
        <dbReference type="SMART" id="SM00278"/>
    </source>
</evidence>
<sequence>MLITVLAFEWHLVFFTYFRYNSDFQQNKMRPTDEHTLSFLIALTRIEGIGSVNAQKLLQYFNEPEEIFRAGKRELQSIAGIGGNISEKIISFKNFDLIEKEIRVMKLHGIQFTTLYDNEYPEFLKHCCDAPLFLFKRGNIALENKKIISIVGTRKITSRGIDFIGQLLEELCIFDPVIVSGYAYGADIHAHLGAIKNKLQTVAVLGHGLHTTYPKSHYKYNNQMEENGGFLSEFLTSDPVNRENFIRRNRIIAGLSQATLVIESAQRGGSLITAAFANDYNRDVFALPGRSNDAYSEGCNYLIKTHRANLFTTAQDVVSFLNWEVQPSKNTAIQRQLFIALTEEEQLIYDYLKGKKGEAFDFIARDNKIAVHRLHAILLNMELKGVLRTLPGRFFELA</sequence>
<accession>A0ABT8CW21</accession>
<dbReference type="Pfam" id="PF17782">
    <property type="entry name" value="WHD_DprA"/>
    <property type="match status" value="1"/>
</dbReference>
<feature type="domain" description="Helix-hairpin-helix DNA-binding motif class 1" evidence="2">
    <location>
        <begin position="73"/>
        <end position="92"/>
    </location>
</feature>
<dbReference type="Proteomes" id="UP001242368">
    <property type="component" value="Unassembled WGS sequence"/>
</dbReference>
<dbReference type="EMBL" id="JAUFQU010000001">
    <property type="protein sequence ID" value="MDN3708718.1"/>
    <property type="molecule type" value="Genomic_DNA"/>
</dbReference>
<comment type="similarity">
    <text evidence="1">Belongs to the DprA/Smf family.</text>
</comment>
<dbReference type="NCBIfam" id="TIGR00732">
    <property type="entry name" value="dprA"/>
    <property type="match status" value="1"/>
</dbReference>
<dbReference type="InterPro" id="IPR010994">
    <property type="entry name" value="RuvA_2-like"/>
</dbReference>
<dbReference type="SUPFAM" id="SSF47781">
    <property type="entry name" value="RuvA domain 2-like"/>
    <property type="match status" value="1"/>
</dbReference>
<dbReference type="SUPFAM" id="SSF102405">
    <property type="entry name" value="MCP/YpsA-like"/>
    <property type="match status" value="1"/>
</dbReference>
<dbReference type="PANTHER" id="PTHR43022:SF1">
    <property type="entry name" value="PROTEIN SMF"/>
    <property type="match status" value="1"/>
</dbReference>
<dbReference type="PANTHER" id="PTHR43022">
    <property type="entry name" value="PROTEIN SMF"/>
    <property type="match status" value="1"/>
</dbReference>
<dbReference type="Pfam" id="PF14520">
    <property type="entry name" value="HHH_5"/>
    <property type="match status" value="1"/>
</dbReference>
<dbReference type="Pfam" id="PF02481">
    <property type="entry name" value="DNA_processg_A"/>
    <property type="match status" value="1"/>
</dbReference>
<gene>
    <name evidence="3" type="primary">dprA</name>
    <name evidence="3" type="ORF">QW060_16570</name>
</gene>
<dbReference type="SMART" id="SM00278">
    <property type="entry name" value="HhH1"/>
    <property type="match status" value="2"/>
</dbReference>
<dbReference type="InterPro" id="IPR041614">
    <property type="entry name" value="DprA_WH"/>
</dbReference>
<protein>
    <submittedName>
        <fullName evidence="3">DNA-processing protein DprA</fullName>
    </submittedName>
</protein>
<comment type="caution">
    <text evidence="3">The sequence shown here is derived from an EMBL/GenBank/DDBJ whole genome shotgun (WGS) entry which is preliminary data.</text>
</comment>
<reference evidence="4" key="1">
    <citation type="journal article" date="2019" name="Int. J. Syst. Evol. Microbiol.">
        <title>The Global Catalogue of Microorganisms (GCM) 10K type strain sequencing project: providing services to taxonomists for standard genome sequencing and annotation.</title>
        <authorList>
            <consortium name="The Broad Institute Genomics Platform"/>
            <consortium name="The Broad Institute Genome Sequencing Center for Infectious Disease"/>
            <person name="Wu L."/>
            <person name="Ma J."/>
        </authorList>
    </citation>
    <scope>NUCLEOTIDE SEQUENCE [LARGE SCALE GENOMIC DNA]</scope>
    <source>
        <strain evidence="4">CECT 7184</strain>
    </source>
</reference>
<dbReference type="InterPro" id="IPR036388">
    <property type="entry name" value="WH-like_DNA-bd_sf"/>
</dbReference>